<name>A0A2N3G500_9ACTN</name>
<feature type="transmembrane region" description="Helical" evidence="1">
    <location>
        <begin position="94"/>
        <end position="112"/>
    </location>
</feature>
<proteinExistence type="predicted"/>
<dbReference type="Pfam" id="PF12650">
    <property type="entry name" value="DUF3784"/>
    <property type="match status" value="1"/>
</dbReference>
<protein>
    <recommendedName>
        <fullName evidence="4">DUF3784 domain-containing protein</fullName>
    </recommendedName>
</protein>
<keyword evidence="1" id="KW-0812">Transmembrane</keyword>
<reference evidence="2 3" key="1">
    <citation type="journal article" date="2017" name="ISME J.">
        <title>Potential for microbial H2 and metal transformations associated with novel bacteria and archaea in deep terrestrial subsurface sediments.</title>
        <authorList>
            <person name="Hernsdorf A.W."/>
            <person name="Amano Y."/>
            <person name="Miyakawa K."/>
            <person name="Ise K."/>
            <person name="Suzuki Y."/>
            <person name="Anantharaman K."/>
            <person name="Probst A."/>
            <person name="Burstein D."/>
            <person name="Thomas B.C."/>
            <person name="Banfield J.F."/>
        </authorList>
    </citation>
    <scope>NUCLEOTIDE SEQUENCE [LARGE SCALE GENOMIC DNA]</scope>
    <source>
        <strain evidence="2">HGW-Actinobacteria-3</strain>
    </source>
</reference>
<comment type="caution">
    <text evidence="2">The sequence shown here is derived from an EMBL/GenBank/DDBJ whole genome shotgun (WGS) entry which is preliminary data.</text>
</comment>
<accession>A0A2N3G500</accession>
<evidence type="ECO:0008006" key="4">
    <source>
        <dbReference type="Google" id="ProtNLM"/>
    </source>
</evidence>
<gene>
    <name evidence="2" type="ORF">CVT63_06135</name>
</gene>
<dbReference type="InterPro" id="IPR017259">
    <property type="entry name" value="UCP037672"/>
</dbReference>
<feature type="transmembrane region" description="Helical" evidence="1">
    <location>
        <begin position="20"/>
        <end position="40"/>
    </location>
</feature>
<organism evidence="2 3">
    <name type="scientific">Candidatus Anoxymicrobium japonicum</name>
    <dbReference type="NCBI Taxonomy" id="2013648"/>
    <lineage>
        <taxon>Bacteria</taxon>
        <taxon>Bacillati</taxon>
        <taxon>Actinomycetota</taxon>
        <taxon>Candidatus Geothermincolia</taxon>
        <taxon>Candidatus Geothermincolales</taxon>
        <taxon>Candidatus Anoxymicrobiaceae</taxon>
        <taxon>Candidatus Anoxymicrobium</taxon>
    </lineage>
</organism>
<dbReference type="AlphaFoldDB" id="A0A2N3G500"/>
<evidence type="ECO:0000256" key="1">
    <source>
        <dbReference type="SAM" id="Phobius"/>
    </source>
</evidence>
<dbReference type="EMBL" id="PHEX01000053">
    <property type="protein sequence ID" value="PKQ27800.1"/>
    <property type="molecule type" value="Genomic_DNA"/>
</dbReference>
<evidence type="ECO:0000313" key="2">
    <source>
        <dbReference type="EMBL" id="PKQ27800.1"/>
    </source>
</evidence>
<keyword evidence="1" id="KW-0472">Membrane</keyword>
<feature type="transmembrane region" description="Helical" evidence="1">
    <location>
        <begin position="71"/>
        <end position="88"/>
    </location>
</feature>
<dbReference type="Proteomes" id="UP000233654">
    <property type="component" value="Unassembled WGS sequence"/>
</dbReference>
<sequence>MNVFPDKVFYSFPLISFYMQLAPIALLIFGVALLAAGYFVRVKKRVAFIVGTSSPDIVDVDGLSGWTGNNLFVIGAVTLSAGIFMIAFPAASLPITAVWVVVVAIFIFRMLLKMKRYIKR</sequence>
<evidence type="ECO:0000313" key="3">
    <source>
        <dbReference type="Proteomes" id="UP000233654"/>
    </source>
</evidence>
<keyword evidence="1" id="KW-1133">Transmembrane helix</keyword>